<comment type="caution">
    <text evidence="2">The sequence shown here is derived from an EMBL/GenBank/DDBJ whole genome shotgun (WGS) entry which is preliminary data.</text>
</comment>
<gene>
    <name evidence="2" type="ORF">LLEC1_05442</name>
</gene>
<keyword evidence="1" id="KW-0472">Membrane</keyword>
<protein>
    <submittedName>
        <fullName evidence="2">Uncharacterized protein</fullName>
    </submittedName>
</protein>
<name>A0A179IBT0_CORDF</name>
<evidence type="ECO:0000313" key="3">
    <source>
        <dbReference type="Proteomes" id="UP000243081"/>
    </source>
</evidence>
<dbReference type="Proteomes" id="UP000243081">
    <property type="component" value="Unassembled WGS sequence"/>
</dbReference>
<proteinExistence type="predicted"/>
<keyword evidence="1" id="KW-1133">Transmembrane helix</keyword>
<keyword evidence="3" id="KW-1185">Reference proteome</keyword>
<accession>A0A179IBT0</accession>
<organism evidence="2 3">
    <name type="scientific">Cordyceps confragosa</name>
    <name type="common">Lecanicillium lecanii</name>
    <dbReference type="NCBI Taxonomy" id="2714763"/>
    <lineage>
        <taxon>Eukaryota</taxon>
        <taxon>Fungi</taxon>
        <taxon>Dikarya</taxon>
        <taxon>Ascomycota</taxon>
        <taxon>Pezizomycotina</taxon>
        <taxon>Sordariomycetes</taxon>
        <taxon>Hypocreomycetidae</taxon>
        <taxon>Hypocreales</taxon>
        <taxon>Cordycipitaceae</taxon>
        <taxon>Akanthomyces</taxon>
    </lineage>
</organism>
<sequence length="60" mass="6206">MLLYQAGILCFTSAVITTLALPIAPVYNILLRGRMAGGPPGANYVQEVASADRLATLGAT</sequence>
<reference evidence="2 3" key="1">
    <citation type="submission" date="2016-03" db="EMBL/GenBank/DDBJ databases">
        <title>Fine-scale spatial genetic structure of a fungal parasite of coffee scale insects.</title>
        <authorList>
            <person name="Jackson D."/>
            <person name="Zemenick K.A."/>
            <person name="Malloure B."/>
            <person name="Quandt C.A."/>
            <person name="James T.Y."/>
        </authorList>
    </citation>
    <scope>NUCLEOTIDE SEQUENCE [LARGE SCALE GENOMIC DNA]</scope>
    <source>
        <strain evidence="2 3">UM487</strain>
    </source>
</reference>
<dbReference type="EMBL" id="LUKN01002446">
    <property type="protein sequence ID" value="OAQ99070.1"/>
    <property type="molecule type" value="Genomic_DNA"/>
</dbReference>
<keyword evidence="1" id="KW-0812">Transmembrane</keyword>
<evidence type="ECO:0000256" key="1">
    <source>
        <dbReference type="SAM" id="Phobius"/>
    </source>
</evidence>
<dbReference type="OrthoDB" id="10352918at2759"/>
<dbReference type="AlphaFoldDB" id="A0A179IBT0"/>
<evidence type="ECO:0000313" key="2">
    <source>
        <dbReference type="EMBL" id="OAQ99070.1"/>
    </source>
</evidence>
<dbReference type="OMA" id="YQAGILC"/>
<feature type="transmembrane region" description="Helical" evidence="1">
    <location>
        <begin position="6"/>
        <end position="30"/>
    </location>
</feature>